<dbReference type="PANTHER" id="PTHR43053">
    <property type="entry name" value="GLYCOSIDASE FAMILY 31"/>
    <property type="match status" value="1"/>
</dbReference>
<dbReference type="GO" id="GO:0016052">
    <property type="term" value="P:carbohydrate catabolic process"/>
    <property type="evidence" value="ECO:0007669"/>
    <property type="project" value="InterPro"/>
</dbReference>
<dbReference type="Gene3D" id="3.20.20.70">
    <property type="entry name" value="Aldolase class I"/>
    <property type="match status" value="1"/>
</dbReference>
<dbReference type="KEGG" id="acel:acsn021_03160"/>
<keyword evidence="7" id="KW-1185">Reference proteome</keyword>
<organism evidence="6 7">
    <name type="scientific">Anaerocolumna cellulosilytica</name>
    <dbReference type="NCBI Taxonomy" id="433286"/>
    <lineage>
        <taxon>Bacteria</taxon>
        <taxon>Bacillati</taxon>
        <taxon>Bacillota</taxon>
        <taxon>Clostridia</taxon>
        <taxon>Lachnospirales</taxon>
        <taxon>Lachnospiraceae</taxon>
        <taxon>Anaerocolumna</taxon>
    </lineage>
</organism>
<dbReference type="AlphaFoldDB" id="A0A6S6QXZ6"/>
<dbReference type="InterPro" id="IPR013785">
    <property type="entry name" value="Aldolase_TIM"/>
</dbReference>
<evidence type="ECO:0000256" key="1">
    <source>
        <dbReference type="ARBA" id="ARBA00001255"/>
    </source>
</evidence>
<evidence type="ECO:0000256" key="5">
    <source>
        <dbReference type="PIRNR" id="PIRNR005536"/>
    </source>
</evidence>
<keyword evidence="3 5" id="KW-0378">Hydrolase</keyword>
<dbReference type="InterPro" id="IPR031705">
    <property type="entry name" value="Glyco_hydro_36_C"/>
</dbReference>
<dbReference type="PIRSF" id="PIRSF005536">
    <property type="entry name" value="Agal"/>
    <property type="match status" value="1"/>
</dbReference>
<name>A0A6S6QXZ6_9FIRM</name>
<dbReference type="EMBL" id="AP023367">
    <property type="protein sequence ID" value="BCJ92747.1"/>
    <property type="molecule type" value="Genomic_DNA"/>
</dbReference>
<evidence type="ECO:0000313" key="6">
    <source>
        <dbReference type="EMBL" id="BCJ92747.1"/>
    </source>
</evidence>
<dbReference type="Pfam" id="PF02065">
    <property type="entry name" value="Melibiase"/>
    <property type="match status" value="1"/>
</dbReference>
<dbReference type="InterPro" id="IPR002252">
    <property type="entry name" value="Glyco_hydro_36"/>
</dbReference>
<gene>
    <name evidence="6" type="ORF">acsn021_03160</name>
</gene>
<dbReference type="PANTHER" id="PTHR43053:SF3">
    <property type="entry name" value="ALPHA-GALACTOSIDASE C-RELATED"/>
    <property type="match status" value="1"/>
</dbReference>
<evidence type="ECO:0000256" key="2">
    <source>
        <dbReference type="ARBA" id="ARBA00012755"/>
    </source>
</evidence>
<reference evidence="6 7" key="1">
    <citation type="journal article" date="2016" name="Int. J. Syst. Evol. Microbiol.">
        <title>Descriptions of Anaerotaenia torta gen. nov., sp. nov. and Anaerocolumna cellulosilytica gen. nov., sp. nov. isolated from a methanogenic reactor of cattle waste.</title>
        <authorList>
            <person name="Uek A."/>
            <person name="Ohtaki Y."/>
            <person name="Kaku N."/>
            <person name="Ueki K."/>
        </authorList>
    </citation>
    <scope>NUCLEOTIDE SEQUENCE [LARGE SCALE GENOMIC DNA]</scope>
    <source>
        <strain evidence="6 7">SN021</strain>
    </source>
</reference>
<evidence type="ECO:0000256" key="4">
    <source>
        <dbReference type="ARBA" id="ARBA00023295"/>
    </source>
</evidence>
<dbReference type="Pfam" id="PF16875">
    <property type="entry name" value="Glyco_hydro_36N"/>
    <property type="match status" value="1"/>
</dbReference>
<dbReference type="SUPFAM" id="SSF51445">
    <property type="entry name" value="(Trans)glycosidases"/>
    <property type="match status" value="1"/>
</dbReference>
<dbReference type="InterPro" id="IPR050985">
    <property type="entry name" value="Alpha-glycosidase_related"/>
</dbReference>
<evidence type="ECO:0000256" key="3">
    <source>
        <dbReference type="ARBA" id="ARBA00022801"/>
    </source>
</evidence>
<dbReference type="InterPro" id="IPR013780">
    <property type="entry name" value="Glyco_hydro_b"/>
</dbReference>
<proteinExistence type="inferred from homology"/>
<dbReference type="InterPro" id="IPR031704">
    <property type="entry name" value="Glyco_hydro_36_N"/>
</dbReference>
<dbReference type="Gene3D" id="2.70.98.60">
    <property type="entry name" value="alpha-galactosidase from lactobacil brevis"/>
    <property type="match status" value="1"/>
</dbReference>
<dbReference type="PROSITE" id="PS00512">
    <property type="entry name" value="ALPHA_GALACTOSIDASE"/>
    <property type="match status" value="1"/>
</dbReference>
<dbReference type="Gene3D" id="2.60.40.1180">
    <property type="entry name" value="Golgi alpha-mannosidase II"/>
    <property type="match status" value="1"/>
</dbReference>
<protein>
    <recommendedName>
        <fullName evidence="2 5">Alpha-galactosidase</fullName>
        <ecNumber evidence="2 5">3.2.1.22</ecNumber>
    </recommendedName>
</protein>
<comment type="similarity">
    <text evidence="5">Belongs to the glycosyl hydrolase.</text>
</comment>
<dbReference type="CDD" id="cd14791">
    <property type="entry name" value="GH36"/>
    <property type="match status" value="1"/>
</dbReference>
<sequence length="723" mass="82267">MGIIYMEEQKLFHLQTSESSYILQVLDCGYLAHLYWGKPIKTFKTGHALCKESFVNLDVLPQEYSVYGTGDLRTPSVEVLQKNGSTTSELKYSLHRIMKGKPALSGLPASYAESEEEATTLEITLRDAVSGLEVILAYTVFETYPVITRSVRLTNTREDKQNLKLLRALSLCIDFDTSDYELLQLSGAWGREKYICRRPLVPGLQGVDSKRGFSSHQQNPFIALLNKHTTENQGDVYAFNLAYSGNFLAEVEVDQFLSARVQMGIQPFDFSWSLDWNQTFQTPEVILVFSDKGLGKMSRIYHKFYRDRLCKGTYKNLERPILINNWEATYFQFNEEKIEQIATAGKELGMELFVLDDGWFGKRDSDNSSLGDWVVDKNKLPHGLDTLAGNITSKRIRFGLWIEPEMISPDSDLYRAHPDWCLHVPDRTPLSTPFQRNQLVLDLSREDVCNEIIDRISHILTSAPISYVKWDMNRSFSDMGSALLPETRQREITHRYMLGLYHILDVITTRFPDVLFESCASGGGRYDPGMLYYMPQTWTSDDTDAMERLKIQYGTSLVYPAVTMGSHISASPNHQVGRSTSLMTRGNVAMAGNFGYELDLTELSDEEKALVKEQVAFYKTIRHVIQFGNQYRLLSPFEGNDTAWIYVNEAQTEAVAFYYRVLATPNMPHKKIRLMGLHPDYQYRVNDTGVILGGDELMNSGILPEGLRGDFASCCLKLSAIQE</sequence>
<dbReference type="FunFam" id="3.20.20.70:FF:000118">
    <property type="entry name" value="Alpha-galactosidase"/>
    <property type="match status" value="1"/>
</dbReference>
<dbReference type="Proteomes" id="UP000515561">
    <property type="component" value="Chromosome"/>
</dbReference>
<dbReference type="PRINTS" id="PR00743">
    <property type="entry name" value="GLHYDRLASE36"/>
</dbReference>
<dbReference type="InterPro" id="IPR038417">
    <property type="entry name" value="Alpga-gal_N_sf"/>
</dbReference>
<evidence type="ECO:0000313" key="7">
    <source>
        <dbReference type="Proteomes" id="UP000515561"/>
    </source>
</evidence>
<dbReference type="RefSeq" id="WP_184094500.1">
    <property type="nucleotide sequence ID" value="NZ_AP023367.1"/>
</dbReference>
<dbReference type="Pfam" id="PF16874">
    <property type="entry name" value="Glyco_hydro_36C"/>
    <property type="match status" value="1"/>
</dbReference>
<dbReference type="InterPro" id="IPR000111">
    <property type="entry name" value="Glyco_hydro_27/36_CS"/>
</dbReference>
<dbReference type="GO" id="GO:0004557">
    <property type="term" value="F:alpha-galactosidase activity"/>
    <property type="evidence" value="ECO:0007669"/>
    <property type="project" value="UniProtKB-UniRule"/>
</dbReference>
<keyword evidence="4 5" id="KW-0326">Glycosidase</keyword>
<accession>A0A6S6QXZ6</accession>
<dbReference type="EC" id="3.2.1.22" evidence="2 5"/>
<comment type="catalytic activity">
    <reaction evidence="1 5">
        <text>Hydrolysis of terminal, non-reducing alpha-D-galactose residues in alpha-D-galactosides, including galactose oligosaccharides, galactomannans and galactolipids.</text>
        <dbReference type="EC" id="3.2.1.22"/>
    </reaction>
</comment>
<dbReference type="InterPro" id="IPR017853">
    <property type="entry name" value="GH"/>
</dbReference>